<reference evidence="1 2" key="1">
    <citation type="submission" date="2023-11" db="EMBL/GenBank/DDBJ databases">
        <authorList>
            <person name="Cook R."/>
            <person name="Crisci M."/>
            <person name="Pye H."/>
            <person name="Adriaenssens E."/>
            <person name="Santini J."/>
        </authorList>
    </citation>
    <scope>NUCLEOTIDE SEQUENCE [LARGE SCALE GENOMIC DNA]</scope>
    <source>
        <strain evidence="1">Lak_Megaphage_Sonny</strain>
    </source>
</reference>
<keyword evidence="2" id="KW-1185">Reference proteome</keyword>
<organism evidence="1 2">
    <name type="scientific">phage Lak_Megaphage_Sonny</name>
    <dbReference type="NCBI Taxonomy" id="3109229"/>
    <lineage>
        <taxon>Viruses</taxon>
        <taxon>Duplodnaviria</taxon>
        <taxon>Heunggongvirae</taxon>
        <taxon>Uroviricota</taxon>
        <taxon>Caudoviricetes</taxon>
        <taxon>Caudoviricetes code 15 clade</taxon>
    </lineage>
</organism>
<evidence type="ECO:0000313" key="2">
    <source>
        <dbReference type="Proteomes" id="UP001358193"/>
    </source>
</evidence>
<dbReference type="Proteomes" id="UP001358193">
    <property type="component" value="Segment"/>
</dbReference>
<dbReference type="EMBL" id="OR769223">
    <property type="protein sequence ID" value="WQJ53665.1"/>
    <property type="molecule type" value="Genomic_DNA"/>
</dbReference>
<accession>A0ABZ0Z654</accession>
<protein>
    <submittedName>
        <fullName evidence="1">Uncharacterized protein</fullName>
    </submittedName>
</protein>
<evidence type="ECO:0000313" key="1">
    <source>
        <dbReference type="EMBL" id="WQJ53665.1"/>
    </source>
</evidence>
<name>A0ABZ0Z654_9CAUD</name>
<sequence length="194" mass="22504">MDINIKNRKKYAEYAKLLWEFAYAANNLKSCSGIGKEDFSVHKVIDGCFREHYKILDKINAWEFDWGKTDFNSMINVGDCFIKKHVEHATLEYNVSYTLIHVTRIEDAELHGETTKLVYYQSAVFTNNAVIVNGKDISNCRYGNYDNTMYLIPMCADIFDGTLTKIDKSEWDAALEVAKNINVNFEKYGHYFDK</sequence>
<proteinExistence type="predicted"/>